<evidence type="ECO:0000256" key="4">
    <source>
        <dbReference type="ARBA" id="ARBA00022723"/>
    </source>
</evidence>
<reference evidence="11" key="1">
    <citation type="submission" date="2017-01" db="EMBL/GenBank/DDBJ databases">
        <title>Comparative genomics of anhydrobiosis in the tardigrade Hypsibius dujardini.</title>
        <authorList>
            <person name="Yoshida Y."/>
            <person name="Koutsovoulos G."/>
            <person name="Laetsch D."/>
            <person name="Stevens L."/>
            <person name="Kumar S."/>
            <person name="Horikawa D."/>
            <person name="Ishino K."/>
            <person name="Komine S."/>
            <person name="Tomita M."/>
            <person name="Blaxter M."/>
            <person name="Arakawa K."/>
        </authorList>
    </citation>
    <scope>NUCLEOTIDE SEQUENCE [LARGE SCALE GENOMIC DNA]</scope>
    <source>
        <strain evidence="11">Z151</strain>
    </source>
</reference>
<evidence type="ECO:0000313" key="10">
    <source>
        <dbReference type="EMBL" id="OQV18837.1"/>
    </source>
</evidence>
<keyword evidence="8" id="KW-0732">Signal</keyword>
<dbReference type="PROSITE" id="PS51144">
    <property type="entry name" value="ALPHA_CA_2"/>
    <property type="match status" value="1"/>
</dbReference>
<comment type="similarity">
    <text evidence="2 8">Belongs to the alpha-carbonic anhydrase family.</text>
</comment>
<evidence type="ECO:0000256" key="8">
    <source>
        <dbReference type="RuleBase" id="RU367011"/>
    </source>
</evidence>
<comment type="caution">
    <text evidence="10">The sequence shown here is derived from an EMBL/GenBank/DDBJ whole genome shotgun (WGS) entry which is preliminary data.</text>
</comment>
<dbReference type="SMART" id="SM01057">
    <property type="entry name" value="Carb_anhydrase"/>
    <property type="match status" value="1"/>
</dbReference>
<organism evidence="10 11">
    <name type="scientific">Hypsibius exemplaris</name>
    <name type="common">Freshwater tardigrade</name>
    <dbReference type="NCBI Taxonomy" id="2072580"/>
    <lineage>
        <taxon>Eukaryota</taxon>
        <taxon>Metazoa</taxon>
        <taxon>Ecdysozoa</taxon>
        <taxon>Tardigrada</taxon>
        <taxon>Eutardigrada</taxon>
        <taxon>Parachela</taxon>
        <taxon>Hypsibioidea</taxon>
        <taxon>Hypsibiidae</taxon>
        <taxon>Hypsibius</taxon>
    </lineage>
</organism>
<evidence type="ECO:0000256" key="1">
    <source>
        <dbReference type="ARBA" id="ARBA00002904"/>
    </source>
</evidence>
<keyword evidence="6 8" id="KW-0456">Lyase</keyword>
<proteinExistence type="inferred from homology"/>
<feature type="domain" description="Alpha-carbonic anhydrase" evidence="9">
    <location>
        <begin position="58"/>
        <end position="341"/>
    </location>
</feature>
<comment type="cofactor">
    <cofactor evidence="8">
        <name>Zn(2+)</name>
        <dbReference type="ChEBI" id="CHEBI:29105"/>
    </cofactor>
</comment>
<dbReference type="EC" id="4.2.1.1" evidence="3 8"/>
<evidence type="ECO:0000259" key="9">
    <source>
        <dbReference type="PROSITE" id="PS51144"/>
    </source>
</evidence>
<dbReference type="PROSITE" id="PS00162">
    <property type="entry name" value="ALPHA_CA_1"/>
    <property type="match status" value="1"/>
</dbReference>
<dbReference type="PANTHER" id="PTHR18952">
    <property type="entry name" value="CARBONIC ANHYDRASE"/>
    <property type="match status" value="1"/>
</dbReference>
<evidence type="ECO:0000256" key="3">
    <source>
        <dbReference type="ARBA" id="ARBA00012925"/>
    </source>
</evidence>
<evidence type="ECO:0000256" key="2">
    <source>
        <dbReference type="ARBA" id="ARBA00010718"/>
    </source>
</evidence>
<evidence type="ECO:0000256" key="5">
    <source>
        <dbReference type="ARBA" id="ARBA00022833"/>
    </source>
</evidence>
<dbReference type="PANTHER" id="PTHR18952:SF265">
    <property type="entry name" value="CARBONIC ANHYDRASE"/>
    <property type="match status" value="1"/>
</dbReference>
<dbReference type="GO" id="GO:0008270">
    <property type="term" value="F:zinc ion binding"/>
    <property type="evidence" value="ECO:0007669"/>
    <property type="project" value="UniProtKB-UniRule"/>
</dbReference>
<comment type="catalytic activity">
    <reaction evidence="7 8">
        <text>hydrogencarbonate + H(+) = CO2 + H2O</text>
        <dbReference type="Rhea" id="RHEA:10748"/>
        <dbReference type="ChEBI" id="CHEBI:15377"/>
        <dbReference type="ChEBI" id="CHEBI:15378"/>
        <dbReference type="ChEBI" id="CHEBI:16526"/>
        <dbReference type="ChEBI" id="CHEBI:17544"/>
        <dbReference type="EC" id="4.2.1.1"/>
    </reaction>
</comment>
<keyword evidence="5 8" id="KW-0862">Zinc</keyword>
<dbReference type="Proteomes" id="UP000192578">
    <property type="component" value="Unassembled WGS sequence"/>
</dbReference>
<accession>A0A1W0WUK9</accession>
<dbReference type="SUPFAM" id="SSF51069">
    <property type="entry name" value="Carbonic anhydrase"/>
    <property type="match status" value="1"/>
</dbReference>
<dbReference type="GO" id="GO:0004089">
    <property type="term" value="F:carbonate dehydratase activity"/>
    <property type="evidence" value="ECO:0007669"/>
    <property type="project" value="UniProtKB-UniRule"/>
</dbReference>
<comment type="function">
    <text evidence="1 8">Reversible hydration of carbon dioxide.</text>
</comment>
<dbReference type="CDD" id="cd00326">
    <property type="entry name" value="alpha_CA"/>
    <property type="match status" value="1"/>
</dbReference>
<protein>
    <recommendedName>
        <fullName evidence="3 8">Carbonic anhydrase</fullName>
        <ecNumber evidence="3 8">4.2.1.1</ecNumber>
    </recommendedName>
</protein>
<feature type="chain" id="PRO_5025099441" description="Carbonic anhydrase" evidence="8">
    <location>
        <begin position="27"/>
        <end position="348"/>
    </location>
</feature>
<evidence type="ECO:0000313" key="11">
    <source>
        <dbReference type="Proteomes" id="UP000192578"/>
    </source>
</evidence>
<keyword evidence="4 8" id="KW-0479">Metal-binding</keyword>
<sequence length="348" mass="38082">MWNYGSVCANGLLLLSLLSISGYHTAEIPWELNDGHPSTTDAAESGSFFERSSDSELKPWSYMYGQMVGVGANGPQYAIGPSEWHTAYEACGGQRQSPIHIEPAHFQANTGSPALKPLTFVDYDDAALNDTWTFLNNGHSVQITASFITIPQLQGGDLPGKYIFKQAHLHWGSHDLVGSEHVINGRRYPVEIHLVHQKKTLPDATAANFSDGLAVVGVLGELSAETHPLFDSIIHALELITSPSTTASVPLPGFTLSDLVPRNHSYVRYLGSLTTPPCSEAVIWSVLPNTLPISQNQLNALRRLWSKTKRSAKNNANAAVVLEDNFRPLQPLHGRTPQYFYDATEAQI</sequence>
<dbReference type="InterPro" id="IPR036398">
    <property type="entry name" value="CA_dom_sf"/>
</dbReference>
<evidence type="ECO:0000256" key="7">
    <source>
        <dbReference type="ARBA" id="ARBA00048348"/>
    </source>
</evidence>
<dbReference type="OrthoDB" id="429145at2759"/>
<feature type="signal peptide" evidence="8">
    <location>
        <begin position="1"/>
        <end position="26"/>
    </location>
</feature>
<dbReference type="Pfam" id="PF00194">
    <property type="entry name" value="Carb_anhydrase"/>
    <property type="match status" value="1"/>
</dbReference>
<dbReference type="InterPro" id="IPR023561">
    <property type="entry name" value="Carbonic_anhydrase_a-class"/>
</dbReference>
<dbReference type="InterPro" id="IPR001148">
    <property type="entry name" value="CA_dom"/>
</dbReference>
<evidence type="ECO:0000256" key="6">
    <source>
        <dbReference type="ARBA" id="ARBA00023239"/>
    </source>
</evidence>
<dbReference type="Gene3D" id="3.10.200.10">
    <property type="entry name" value="Alpha carbonic anhydrase"/>
    <property type="match status" value="1"/>
</dbReference>
<dbReference type="InterPro" id="IPR018338">
    <property type="entry name" value="Carbonic_anhydrase_a-class_CS"/>
</dbReference>
<keyword evidence="11" id="KW-1185">Reference proteome</keyword>
<gene>
    <name evidence="10" type="ORF">BV898_07093</name>
</gene>
<dbReference type="EMBL" id="MTYJ01000045">
    <property type="protein sequence ID" value="OQV18837.1"/>
    <property type="molecule type" value="Genomic_DNA"/>
</dbReference>
<name>A0A1W0WUK9_HYPEX</name>
<dbReference type="AlphaFoldDB" id="A0A1W0WUK9"/>